<dbReference type="Proteomes" id="UP000265520">
    <property type="component" value="Unassembled WGS sequence"/>
</dbReference>
<sequence length="68" mass="7412">ENHASLIALLEKCFGKSLQSVEETSSVVNKTPEKTVMAGASFSAVRNDAMTEFRHAVKKVELPTFDGE</sequence>
<dbReference type="AlphaFoldDB" id="A0A392W154"/>
<keyword evidence="2" id="KW-1185">Reference proteome</keyword>
<feature type="non-terminal residue" evidence="1">
    <location>
        <position position="1"/>
    </location>
</feature>
<proteinExistence type="predicted"/>
<reference evidence="1 2" key="1">
    <citation type="journal article" date="2018" name="Front. Plant Sci.">
        <title>Red Clover (Trifolium pratense) and Zigzag Clover (T. medium) - A Picture of Genomic Similarities and Differences.</title>
        <authorList>
            <person name="Dluhosova J."/>
            <person name="Istvanek J."/>
            <person name="Nedelnik J."/>
            <person name="Repkova J."/>
        </authorList>
    </citation>
    <scope>NUCLEOTIDE SEQUENCE [LARGE SCALE GENOMIC DNA]</scope>
    <source>
        <strain evidence="2">cv. 10/8</strain>
        <tissue evidence="1">Leaf</tissue>
    </source>
</reference>
<name>A0A392W154_9FABA</name>
<evidence type="ECO:0000313" key="2">
    <source>
        <dbReference type="Proteomes" id="UP000265520"/>
    </source>
</evidence>
<feature type="non-terminal residue" evidence="1">
    <location>
        <position position="68"/>
    </location>
</feature>
<evidence type="ECO:0000313" key="1">
    <source>
        <dbReference type="EMBL" id="MCI93479.1"/>
    </source>
</evidence>
<organism evidence="1 2">
    <name type="scientific">Trifolium medium</name>
    <dbReference type="NCBI Taxonomy" id="97028"/>
    <lineage>
        <taxon>Eukaryota</taxon>
        <taxon>Viridiplantae</taxon>
        <taxon>Streptophyta</taxon>
        <taxon>Embryophyta</taxon>
        <taxon>Tracheophyta</taxon>
        <taxon>Spermatophyta</taxon>
        <taxon>Magnoliopsida</taxon>
        <taxon>eudicotyledons</taxon>
        <taxon>Gunneridae</taxon>
        <taxon>Pentapetalae</taxon>
        <taxon>rosids</taxon>
        <taxon>fabids</taxon>
        <taxon>Fabales</taxon>
        <taxon>Fabaceae</taxon>
        <taxon>Papilionoideae</taxon>
        <taxon>50 kb inversion clade</taxon>
        <taxon>NPAAA clade</taxon>
        <taxon>Hologalegina</taxon>
        <taxon>IRL clade</taxon>
        <taxon>Trifolieae</taxon>
        <taxon>Trifolium</taxon>
    </lineage>
</organism>
<accession>A0A392W154</accession>
<protein>
    <submittedName>
        <fullName evidence="1">Uncharacterized protein</fullName>
    </submittedName>
</protein>
<comment type="caution">
    <text evidence="1">The sequence shown here is derived from an EMBL/GenBank/DDBJ whole genome shotgun (WGS) entry which is preliminary data.</text>
</comment>
<dbReference type="EMBL" id="LXQA011330226">
    <property type="protein sequence ID" value="MCI93479.1"/>
    <property type="molecule type" value="Genomic_DNA"/>
</dbReference>